<proteinExistence type="predicted"/>
<dbReference type="GO" id="GO:0003700">
    <property type="term" value="F:DNA-binding transcription factor activity"/>
    <property type="evidence" value="ECO:0007669"/>
    <property type="project" value="InterPro"/>
</dbReference>
<keyword evidence="2" id="KW-0238">DNA-binding</keyword>
<keyword evidence="1" id="KW-0805">Transcription regulation</keyword>
<dbReference type="Pfam" id="PF12852">
    <property type="entry name" value="Cupin_6"/>
    <property type="match status" value="1"/>
</dbReference>
<dbReference type="Pfam" id="PF12833">
    <property type="entry name" value="HTH_18"/>
    <property type="match status" value="1"/>
</dbReference>
<evidence type="ECO:0000313" key="6">
    <source>
        <dbReference type="Proteomes" id="UP000510621"/>
    </source>
</evidence>
<dbReference type="EMBL" id="CP059265">
    <property type="protein sequence ID" value="QLQ31960.1"/>
    <property type="molecule type" value="Genomic_DNA"/>
</dbReference>
<dbReference type="PANTHER" id="PTHR11019">
    <property type="entry name" value="HTH-TYPE TRANSCRIPTIONAL REGULATOR NIMR"/>
    <property type="match status" value="1"/>
</dbReference>
<keyword evidence="3" id="KW-0804">Transcription</keyword>
<reference evidence="5" key="1">
    <citation type="submission" date="2020-06" db="EMBL/GenBank/DDBJ databases">
        <title>Analysis procedures for assessing recovery of high quality, complete, closed genomes from Nanopore long read metagenome sequencing.</title>
        <authorList>
            <person name="Bessarab I."/>
            <person name="Arumugam K."/>
            <person name="Haryono M."/>
            <person name="Liu X."/>
            <person name="Roy S."/>
            <person name="Zuniga-Montanez R.E."/>
            <person name="Qiu G."/>
            <person name="Drautz-Moses D.I."/>
            <person name="Law Y.Y."/>
            <person name="Wuertz S."/>
            <person name="Lauro F.M."/>
            <person name="Huson D.H."/>
            <person name="Williams R.B."/>
        </authorList>
    </citation>
    <scope>NUCLEOTIDE SEQUENCE [LARGE SCALE GENOMIC DNA]</scope>
    <source>
        <strain evidence="5">SSD2</strain>
    </source>
</reference>
<keyword evidence="6" id="KW-1185">Reference proteome</keyword>
<dbReference type="Proteomes" id="UP000510621">
    <property type="component" value="Chromosome"/>
</dbReference>
<dbReference type="InterPro" id="IPR032783">
    <property type="entry name" value="AraC_lig"/>
</dbReference>
<gene>
    <name evidence="5" type="ORF">HZT40_10570</name>
</gene>
<evidence type="ECO:0000259" key="4">
    <source>
        <dbReference type="PROSITE" id="PS01124"/>
    </source>
</evidence>
<dbReference type="PANTHER" id="PTHR11019:SF159">
    <property type="entry name" value="TRANSCRIPTIONAL REGULATOR-RELATED"/>
    <property type="match status" value="1"/>
</dbReference>
<organism evidence="5 6">
    <name type="scientific">Candidatus Thiothrix singaporensis</name>
    <dbReference type="NCBI Taxonomy" id="2799669"/>
    <lineage>
        <taxon>Bacteria</taxon>
        <taxon>Pseudomonadati</taxon>
        <taxon>Pseudomonadota</taxon>
        <taxon>Gammaproteobacteria</taxon>
        <taxon>Thiotrichales</taxon>
        <taxon>Thiotrichaceae</taxon>
        <taxon>Thiothrix</taxon>
    </lineage>
</organism>
<evidence type="ECO:0000313" key="5">
    <source>
        <dbReference type="EMBL" id="QLQ31960.1"/>
    </source>
</evidence>
<dbReference type="InterPro" id="IPR009057">
    <property type="entry name" value="Homeodomain-like_sf"/>
</dbReference>
<feature type="domain" description="HTH araC/xylS-type" evidence="4">
    <location>
        <begin position="175"/>
        <end position="272"/>
    </location>
</feature>
<dbReference type="GO" id="GO:0043565">
    <property type="term" value="F:sequence-specific DNA binding"/>
    <property type="evidence" value="ECO:0007669"/>
    <property type="project" value="InterPro"/>
</dbReference>
<dbReference type="Gene3D" id="1.10.10.60">
    <property type="entry name" value="Homeodomain-like"/>
    <property type="match status" value="2"/>
</dbReference>
<name>A0A7L6AS66_9GAMM</name>
<protein>
    <submittedName>
        <fullName evidence="5">AraC family transcriptional regulator</fullName>
    </submittedName>
</protein>
<dbReference type="AlphaFoldDB" id="A0A7L6AS66"/>
<dbReference type="PROSITE" id="PS01124">
    <property type="entry name" value="HTH_ARAC_FAMILY_2"/>
    <property type="match status" value="1"/>
</dbReference>
<sequence>MVDRLEALFNHFSVRASLFHSGNLCGVNDFPAEESKGQMHLLKAGALDIHHSGQTAVQVTEPSLLLYPQPLPRRFVSDSKSGADLVCANLHFDGGINNPIVAALPEFVCLPLAAVEGMEPVLALLFEEAFEQRCGRQALLNRLFEVILIQVLRHMMEAQQVNSGMLAGMGHPKLRKALVAMHEQPANEWTLEELAATAGMSRSVFAGAFRETVGCTAGAYLQGWRIGLAQQALRNGRAIRMIVGEVGYGSEAAFSRAFKAQCGMSPREWLRTVT</sequence>
<dbReference type="SMART" id="SM00342">
    <property type="entry name" value="HTH_ARAC"/>
    <property type="match status" value="1"/>
</dbReference>
<evidence type="ECO:0000256" key="1">
    <source>
        <dbReference type="ARBA" id="ARBA00023015"/>
    </source>
</evidence>
<dbReference type="KEGG" id="this:HZT40_10570"/>
<dbReference type="InterPro" id="IPR018060">
    <property type="entry name" value="HTH_AraC"/>
</dbReference>
<dbReference type="SUPFAM" id="SSF46689">
    <property type="entry name" value="Homeodomain-like"/>
    <property type="match status" value="2"/>
</dbReference>
<evidence type="ECO:0000256" key="2">
    <source>
        <dbReference type="ARBA" id="ARBA00023125"/>
    </source>
</evidence>
<evidence type="ECO:0000256" key="3">
    <source>
        <dbReference type="ARBA" id="ARBA00023163"/>
    </source>
</evidence>
<accession>A0A7L6AS66</accession>